<dbReference type="Gene3D" id="3.30.429.10">
    <property type="entry name" value="Macrophage Migration Inhibitory Factor"/>
    <property type="match status" value="1"/>
</dbReference>
<name>A0A0R2HI21_9FIRM</name>
<dbReference type="AlphaFoldDB" id="A0A0R2HI21"/>
<dbReference type="EMBL" id="JQBL01000017">
    <property type="protein sequence ID" value="KRN49957.1"/>
    <property type="molecule type" value="Genomic_DNA"/>
</dbReference>
<dbReference type="RefSeq" id="WP_029069876.1">
    <property type="nucleotide sequence ID" value="NZ_JNKN01000017.1"/>
</dbReference>
<gene>
    <name evidence="1" type="ORF">IV49_GL000565</name>
</gene>
<sequence>MPFLRFTTNRTLTLQQDRKLKEAAGKVISLFPGKSESALMMHIEDNQIMYYQGDEQDAMYVDCKIYRHANKEERQAFTEALMDKVEEITAIPKNNIYLTIQEFDEFGFNGKLNG</sequence>
<reference evidence="1 2" key="1">
    <citation type="journal article" date="2015" name="Genome Announc.">
        <title>Expanding the biotechnology potential of lactobacilli through comparative genomics of 213 strains and associated genera.</title>
        <authorList>
            <person name="Sun Z."/>
            <person name="Harris H.M."/>
            <person name="McCann A."/>
            <person name="Guo C."/>
            <person name="Argimon S."/>
            <person name="Zhang W."/>
            <person name="Yang X."/>
            <person name="Jeffery I.B."/>
            <person name="Cooney J.C."/>
            <person name="Kagawa T.F."/>
            <person name="Liu W."/>
            <person name="Song Y."/>
            <person name="Salvetti E."/>
            <person name="Wrobel A."/>
            <person name="Rasinkangas P."/>
            <person name="Parkhill J."/>
            <person name="Rea M.C."/>
            <person name="O'Sullivan O."/>
            <person name="Ritari J."/>
            <person name="Douillard F.P."/>
            <person name="Paul Ross R."/>
            <person name="Yang R."/>
            <person name="Briner A.E."/>
            <person name="Felis G.E."/>
            <person name="de Vos W.M."/>
            <person name="Barrangou R."/>
            <person name="Klaenhammer T.R."/>
            <person name="Caufield P.W."/>
            <person name="Cui Y."/>
            <person name="Zhang H."/>
            <person name="O'Toole P.W."/>
        </authorList>
    </citation>
    <scope>NUCLEOTIDE SEQUENCE [LARGE SCALE GENOMIC DNA]</scope>
    <source>
        <strain evidence="1 2">DSM 20405</strain>
    </source>
</reference>
<evidence type="ECO:0000313" key="2">
    <source>
        <dbReference type="Proteomes" id="UP000051841"/>
    </source>
</evidence>
<dbReference type="PATRIC" id="fig|1410657.5.peg.591"/>
<comment type="caution">
    <text evidence="1">The sequence shown here is derived from an EMBL/GenBank/DDBJ whole genome shotgun (WGS) entry which is preliminary data.</text>
</comment>
<keyword evidence="2" id="KW-1185">Reference proteome</keyword>
<organism evidence="1 2">
    <name type="scientific">Kandleria vitulina DSM 20405</name>
    <dbReference type="NCBI Taxonomy" id="1410657"/>
    <lineage>
        <taxon>Bacteria</taxon>
        <taxon>Bacillati</taxon>
        <taxon>Bacillota</taxon>
        <taxon>Erysipelotrichia</taxon>
        <taxon>Erysipelotrichales</taxon>
        <taxon>Coprobacillaceae</taxon>
        <taxon>Kandleria</taxon>
    </lineage>
</organism>
<evidence type="ECO:0000313" key="1">
    <source>
        <dbReference type="EMBL" id="KRN49957.1"/>
    </source>
</evidence>
<dbReference type="InterPro" id="IPR014347">
    <property type="entry name" value="Tautomerase/MIF_sf"/>
</dbReference>
<proteinExistence type="predicted"/>
<accession>A0A0R2HI21</accession>
<dbReference type="Proteomes" id="UP000051841">
    <property type="component" value="Unassembled WGS sequence"/>
</dbReference>
<protein>
    <recommendedName>
        <fullName evidence="3">4-oxalocrotonate tautomerase domain-containing protein</fullName>
    </recommendedName>
</protein>
<dbReference type="SUPFAM" id="SSF55331">
    <property type="entry name" value="Tautomerase/MIF"/>
    <property type="match status" value="1"/>
</dbReference>
<evidence type="ECO:0008006" key="3">
    <source>
        <dbReference type="Google" id="ProtNLM"/>
    </source>
</evidence>